<dbReference type="InParanoid" id="A0A212FPE7"/>
<gene>
    <name evidence="1" type="ORF">KGM_208955</name>
</gene>
<protein>
    <submittedName>
        <fullName evidence="1">Uncharacterized protein</fullName>
    </submittedName>
</protein>
<dbReference type="EMBL" id="AGBW02003014">
    <property type="protein sequence ID" value="OWR55589.1"/>
    <property type="molecule type" value="Genomic_DNA"/>
</dbReference>
<reference evidence="1 2" key="1">
    <citation type="journal article" date="2011" name="Cell">
        <title>The monarch butterfly genome yields insights into long-distance migration.</title>
        <authorList>
            <person name="Zhan S."/>
            <person name="Merlin C."/>
            <person name="Boore J.L."/>
            <person name="Reppert S.M."/>
        </authorList>
    </citation>
    <scope>NUCLEOTIDE SEQUENCE [LARGE SCALE GENOMIC DNA]</scope>
    <source>
        <strain evidence="1">F-2</strain>
    </source>
</reference>
<evidence type="ECO:0000313" key="1">
    <source>
        <dbReference type="EMBL" id="OWR55589.1"/>
    </source>
</evidence>
<dbReference type="AlphaFoldDB" id="A0A212FPE7"/>
<dbReference type="Proteomes" id="UP000007151">
    <property type="component" value="Unassembled WGS sequence"/>
</dbReference>
<keyword evidence="2" id="KW-1185">Reference proteome</keyword>
<sequence>MIEHLAVGLSSLLSNSRSDASLHQLHGRRWRNKTRSKQPTLVCKTTKYGMLQTIEVNVRELSLVLNNDSLIRINKVRSGDELAGGCVCVGGGEEEGGDASD</sequence>
<proteinExistence type="predicted"/>
<accession>A0A212FPE7</accession>
<organism evidence="1 2">
    <name type="scientific">Danaus plexippus plexippus</name>
    <dbReference type="NCBI Taxonomy" id="278856"/>
    <lineage>
        <taxon>Eukaryota</taxon>
        <taxon>Metazoa</taxon>
        <taxon>Ecdysozoa</taxon>
        <taxon>Arthropoda</taxon>
        <taxon>Hexapoda</taxon>
        <taxon>Insecta</taxon>
        <taxon>Pterygota</taxon>
        <taxon>Neoptera</taxon>
        <taxon>Endopterygota</taxon>
        <taxon>Lepidoptera</taxon>
        <taxon>Glossata</taxon>
        <taxon>Ditrysia</taxon>
        <taxon>Papilionoidea</taxon>
        <taxon>Nymphalidae</taxon>
        <taxon>Danainae</taxon>
        <taxon>Danaini</taxon>
        <taxon>Danaina</taxon>
        <taxon>Danaus</taxon>
        <taxon>Danaus</taxon>
    </lineage>
</organism>
<name>A0A212FPE7_DANPL</name>
<dbReference type="KEGG" id="dpl:KGM_208955"/>
<evidence type="ECO:0000313" key="2">
    <source>
        <dbReference type="Proteomes" id="UP000007151"/>
    </source>
</evidence>
<comment type="caution">
    <text evidence="1">The sequence shown here is derived from an EMBL/GenBank/DDBJ whole genome shotgun (WGS) entry which is preliminary data.</text>
</comment>